<keyword evidence="9" id="KW-1185">Reference proteome</keyword>
<evidence type="ECO:0000256" key="6">
    <source>
        <dbReference type="SAM" id="MobiDB-lite"/>
    </source>
</evidence>
<dbReference type="PANTHER" id="PTHR30055">
    <property type="entry name" value="HTH-TYPE TRANSCRIPTIONAL REGULATOR RUTR"/>
    <property type="match status" value="1"/>
</dbReference>
<dbReference type="SUPFAM" id="SSF46689">
    <property type="entry name" value="Homeodomain-like"/>
    <property type="match status" value="1"/>
</dbReference>
<dbReference type="SUPFAM" id="SSF48498">
    <property type="entry name" value="Tetracyclin repressor-like, C-terminal domain"/>
    <property type="match status" value="1"/>
</dbReference>
<dbReference type="InterPro" id="IPR001647">
    <property type="entry name" value="HTH_TetR"/>
</dbReference>
<dbReference type="PROSITE" id="PS50977">
    <property type="entry name" value="HTH_TETR_2"/>
    <property type="match status" value="1"/>
</dbReference>
<feature type="DNA-binding region" description="H-T-H motif" evidence="5">
    <location>
        <begin position="32"/>
        <end position="51"/>
    </location>
</feature>
<dbReference type="InterPro" id="IPR036271">
    <property type="entry name" value="Tet_transcr_reg_TetR-rel_C_sf"/>
</dbReference>
<dbReference type="InterPro" id="IPR023772">
    <property type="entry name" value="DNA-bd_HTH_TetR-type_CS"/>
</dbReference>
<evidence type="ECO:0000313" key="9">
    <source>
        <dbReference type="Proteomes" id="UP000573499"/>
    </source>
</evidence>
<organism evidence="8 9">
    <name type="scientific">Rugamonas apoptosis</name>
    <dbReference type="NCBI Taxonomy" id="2758570"/>
    <lineage>
        <taxon>Bacteria</taxon>
        <taxon>Pseudomonadati</taxon>
        <taxon>Pseudomonadota</taxon>
        <taxon>Betaproteobacteria</taxon>
        <taxon>Burkholderiales</taxon>
        <taxon>Oxalobacteraceae</taxon>
        <taxon>Telluria group</taxon>
        <taxon>Rugamonas</taxon>
    </lineage>
</organism>
<dbReference type="InterPro" id="IPR009057">
    <property type="entry name" value="Homeodomain-like_sf"/>
</dbReference>
<proteinExistence type="predicted"/>
<gene>
    <name evidence="8" type="ORF">H3H39_12050</name>
</gene>
<feature type="compositionally biased region" description="Basic residues" evidence="6">
    <location>
        <begin position="258"/>
        <end position="274"/>
    </location>
</feature>
<sequence>MKTTQAQQDKTRRTLIQCAVDAITAHGFDNTTMKQIARAAKIGDATIYKYFPTKEKLVLGYFDQLIFDAIDATLQTPGLADYGLQEKLQRLTDAVLELMLPDREFVAQARTLLGRAPLAMLGQQMAGKQAMTHLVLTFLQAAEESAEMPTCSFKSGLAALYNDYLFGVLAYWLNDDSDEFADTTQFIDLSLGLLVLTLRSGVVNQALQLGGFVLRSQMARLMVRGSGVLDLLRLAKQAAQASQGHNERVHSAHEPKPAPKRKTAKAPVRRKAAP</sequence>
<dbReference type="Proteomes" id="UP000573499">
    <property type="component" value="Unassembled WGS sequence"/>
</dbReference>
<evidence type="ECO:0000313" key="8">
    <source>
        <dbReference type="EMBL" id="MBA5687778.1"/>
    </source>
</evidence>
<dbReference type="InterPro" id="IPR050109">
    <property type="entry name" value="HTH-type_TetR-like_transc_reg"/>
</dbReference>
<reference evidence="8 9" key="1">
    <citation type="submission" date="2020-07" db="EMBL/GenBank/DDBJ databases">
        <title>Novel species isolated from subtropical streams in China.</title>
        <authorList>
            <person name="Lu H."/>
        </authorList>
    </citation>
    <scope>NUCLEOTIDE SEQUENCE [LARGE SCALE GENOMIC DNA]</scope>
    <source>
        <strain evidence="8 9">LX47W</strain>
    </source>
</reference>
<dbReference type="GO" id="GO:0003700">
    <property type="term" value="F:DNA-binding transcription factor activity"/>
    <property type="evidence" value="ECO:0007669"/>
    <property type="project" value="TreeGrafter"/>
</dbReference>
<dbReference type="EMBL" id="JACEZU010000005">
    <property type="protein sequence ID" value="MBA5687778.1"/>
    <property type="molecule type" value="Genomic_DNA"/>
</dbReference>
<keyword evidence="4" id="KW-0804">Transcription</keyword>
<comment type="caution">
    <text evidence="8">The sequence shown here is derived from an EMBL/GenBank/DDBJ whole genome shotgun (WGS) entry which is preliminary data.</text>
</comment>
<dbReference type="InterPro" id="IPR041673">
    <property type="entry name" value="TetR_C_23"/>
</dbReference>
<dbReference type="PROSITE" id="PS01081">
    <property type="entry name" value="HTH_TETR_1"/>
    <property type="match status" value="1"/>
</dbReference>
<dbReference type="Pfam" id="PF00440">
    <property type="entry name" value="TetR_N"/>
    <property type="match status" value="1"/>
</dbReference>
<evidence type="ECO:0000256" key="4">
    <source>
        <dbReference type="ARBA" id="ARBA00023163"/>
    </source>
</evidence>
<keyword evidence="2" id="KW-0805">Transcription regulation</keyword>
<keyword evidence="1" id="KW-0678">Repressor</keyword>
<feature type="domain" description="HTH tetR-type" evidence="7">
    <location>
        <begin position="9"/>
        <end position="69"/>
    </location>
</feature>
<keyword evidence="3 5" id="KW-0238">DNA-binding</keyword>
<evidence type="ECO:0000256" key="1">
    <source>
        <dbReference type="ARBA" id="ARBA00022491"/>
    </source>
</evidence>
<name>A0A7W2F9S8_9BURK</name>
<dbReference type="PRINTS" id="PR00455">
    <property type="entry name" value="HTHTETR"/>
</dbReference>
<dbReference type="GO" id="GO:0000976">
    <property type="term" value="F:transcription cis-regulatory region binding"/>
    <property type="evidence" value="ECO:0007669"/>
    <property type="project" value="TreeGrafter"/>
</dbReference>
<evidence type="ECO:0000259" key="7">
    <source>
        <dbReference type="PROSITE" id="PS50977"/>
    </source>
</evidence>
<feature type="region of interest" description="Disordered" evidence="6">
    <location>
        <begin position="240"/>
        <end position="274"/>
    </location>
</feature>
<dbReference type="AlphaFoldDB" id="A0A7W2F9S8"/>
<dbReference type="Pfam" id="PF17931">
    <property type="entry name" value="TetR_C_23"/>
    <property type="match status" value="1"/>
</dbReference>
<dbReference type="RefSeq" id="WP_182153620.1">
    <property type="nucleotide sequence ID" value="NZ_JACEZU010000005.1"/>
</dbReference>
<accession>A0A7W2F9S8</accession>
<evidence type="ECO:0000256" key="5">
    <source>
        <dbReference type="PROSITE-ProRule" id="PRU00335"/>
    </source>
</evidence>
<feature type="compositionally biased region" description="Basic and acidic residues" evidence="6">
    <location>
        <begin position="245"/>
        <end position="257"/>
    </location>
</feature>
<dbReference type="PANTHER" id="PTHR30055:SF234">
    <property type="entry name" value="HTH-TYPE TRANSCRIPTIONAL REGULATOR BETI"/>
    <property type="match status" value="1"/>
</dbReference>
<evidence type="ECO:0000256" key="2">
    <source>
        <dbReference type="ARBA" id="ARBA00023015"/>
    </source>
</evidence>
<evidence type="ECO:0000256" key="3">
    <source>
        <dbReference type="ARBA" id="ARBA00023125"/>
    </source>
</evidence>
<protein>
    <submittedName>
        <fullName evidence="8">TetR/AcrR family transcriptional regulator</fullName>
    </submittedName>
</protein>
<dbReference type="Gene3D" id="1.10.357.10">
    <property type="entry name" value="Tetracycline Repressor, domain 2"/>
    <property type="match status" value="1"/>
</dbReference>